<accession>A0AAN2BJC5</accession>
<proteinExistence type="predicted"/>
<feature type="chain" id="PRO_5042813014" description="Ysc84 actin-binding domain-containing protein" evidence="1">
    <location>
        <begin position="23"/>
        <end position="177"/>
    </location>
</feature>
<dbReference type="EMBL" id="AP023086">
    <property type="protein sequence ID" value="BCD96855.1"/>
    <property type="molecule type" value="Genomic_DNA"/>
</dbReference>
<dbReference type="KEGG" id="marq:MARGE09_P1055"/>
<evidence type="ECO:0000313" key="2">
    <source>
        <dbReference type="EMBL" id="BCD96855.1"/>
    </source>
</evidence>
<dbReference type="Proteomes" id="UP001320119">
    <property type="component" value="Chromosome"/>
</dbReference>
<protein>
    <recommendedName>
        <fullName evidence="4">Ysc84 actin-binding domain-containing protein</fullName>
    </recommendedName>
</protein>
<keyword evidence="3" id="KW-1185">Reference proteome</keyword>
<dbReference type="RefSeq" id="WP_236986337.1">
    <property type="nucleotide sequence ID" value="NZ_AP023086.1"/>
</dbReference>
<gene>
    <name evidence="2" type="ORF">MARGE09_P1055</name>
</gene>
<evidence type="ECO:0000313" key="3">
    <source>
        <dbReference type="Proteomes" id="UP001320119"/>
    </source>
</evidence>
<evidence type="ECO:0000256" key="1">
    <source>
        <dbReference type="SAM" id="SignalP"/>
    </source>
</evidence>
<dbReference type="PROSITE" id="PS51257">
    <property type="entry name" value="PROKAR_LIPOPROTEIN"/>
    <property type="match status" value="1"/>
</dbReference>
<reference evidence="2 3" key="1">
    <citation type="journal article" date="2022" name="IScience">
        <title>An ultrasensitive nanofiber-based assay for enzymatic hydrolysis and deep-sea microbial degradation of cellulose.</title>
        <authorList>
            <person name="Tsudome M."/>
            <person name="Tachioka M."/>
            <person name="Miyazaki M."/>
            <person name="Uchimura K."/>
            <person name="Tsuda M."/>
            <person name="Takaki Y."/>
            <person name="Deguchi S."/>
        </authorList>
    </citation>
    <scope>NUCLEOTIDE SEQUENCE [LARGE SCALE GENOMIC DNA]</scope>
    <source>
        <strain evidence="2 3">GE09</strain>
    </source>
</reference>
<name>A0AAN2BJC5_9GAMM</name>
<keyword evidence="1" id="KW-0732">Signal</keyword>
<organism evidence="2 3">
    <name type="scientific">Marinagarivorans cellulosilyticus</name>
    <dbReference type="NCBI Taxonomy" id="2721545"/>
    <lineage>
        <taxon>Bacteria</taxon>
        <taxon>Pseudomonadati</taxon>
        <taxon>Pseudomonadota</taxon>
        <taxon>Gammaproteobacteria</taxon>
        <taxon>Cellvibrionales</taxon>
        <taxon>Cellvibrionaceae</taxon>
        <taxon>Marinagarivorans</taxon>
    </lineage>
</organism>
<evidence type="ECO:0008006" key="4">
    <source>
        <dbReference type="Google" id="ProtNLM"/>
    </source>
</evidence>
<dbReference type="AlphaFoldDB" id="A0AAN2BJC5"/>
<sequence>MQKIKFYFFVLLVLAVSGCAGLQKGQATVSQSPKIKNALEPYKSIDELKPYFDEAVAVAIIPKVLRAGTGFGGAFGTGWLLENDDVLARFIHWQFMAGLDVGGQLYSQIIFFKTQAALAKFQQQDFQFGGQANATAVVWGKSWTPAYNADVAIFTIIAGGLLIEGSVGMHSYHMLKP</sequence>
<feature type="signal peptide" evidence="1">
    <location>
        <begin position="1"/>
        <end position="22"/>
    </location>
</feature>